<dbReference type="KEGG" id="run:DR864_08700"/>
<proteinExistence type="predicted"/>
<dbReference type="Proteomes" id="UP000251993">
    <property type="component" value="Chromosome"/>
</dbReference>
<dbReference type="AlphaFoldDB" id="A0A344TGN7"/>
<evidence type="ECO:0000313" key="2">
    <source>
        <dbReference type="Proteomes" id="UP000251993"/>
    </source>
</evidence>
<sequence length="119" mass="13908">MISEATYINELYTNSKGTTYQCDRSARIMVEFAGYKMAFRINDFLNFKQKVDNVDLHAMIFNLSDEYDFEVIEAPQANLSLKLTLCDLVHLRELLEGTKFMLELNSLLYERIYNVPAYV</sequence>
<accession>A0A344TGN7</accession>
<reference evidence="1 2" key="1">
    <citation type="submission" date="2018-07" db="EMBL/GenBank/DDBJ databases">
        <title>Genome sequencing of Runella.</title>
        <authorList>
            <person name="Baek M.-G."/>
            <person name="Yi H."/>
        </authorList>
    </citation>
    <scope>NUCLEOTIDE SEQUENCE [LARGE SCALE GENOMIC DNA]</scope>
    <source>
        <strain evidence="1 2">HYN0085</strain>
    </source>
</reference>
<dbReference type="OrthoDB" id="1442094at2"/>
<protein>
    <submittedName>
        <fullName evidence="1">Uncharacterized protein</fullName>
    </submittedName>
</protein>
<organism evidence="1 2">
    <name type="scientific">Runella rosea</name>
    <dbReference type="NCBI Taxonomy" id="2259595"/>
    <lineage>
        <taxon>Bacteria</taxon>
        <taxon>Pseudomonadati</taxon>
        <taxon>Bacteroidota</taxon>
        <taxon>Cytophagia</taxon>
        <taxon>Cytophagales</taxon>
        <taxon>Spirosomataceae</taxon>
        <taxon>Runella</taxon>
    </lineage>
</organism>
<dbReference type="EMBL" id="CP030850">
    <property type="protein sequence ID" value="AXE17808.1"/>
    <property type="molecule type" value="Genomic_DNA"/>
</dbReference>
<name>A0A344TGN7_9BACT</name>
<keyword evidence="2" id="KW-1185">Reference proteome</keyword>
<gene>
    <name evidence="1" type="ORF">DR864_08700</name>
</gene>
<dbReference type="RefSeq" id="WP_114066593.1">
    <property type="nucleotide sequence ID" value="NZ_CP030850.1"/>
</dbReference>
<evidence type="ECO:0000313" key="1">
    <source>
        <dbReference type="EMBL" id="AXE17808.1"/>
    </source>
</evidence>